<name>A0A4V2RDV3_9BACI</name>
<reference evidence="3 4" key="1">
    <citation type="journal article" date="2015" name="Stand. Genomic Sci.">
        <title>Genomic Encyclopedia of Bacterial and Archaeal Type Strains, Phase III: the genomes of soil and plant-associated and newly described type strains.</title>
        <authorList>
            <person name="Whitman W.B."/>
            <person name="Woyke T."/>
            <person name="Klenk H.P."/>
            <person name="Zhou Y."/>
            <person name="Lilburn T.G."/>
            <person name="Beck B.J."/>
            <person name="De Vos P."/>
            <person name="Vandamme P."/>
            <person name="Eisen J.A."/>
            <person name="Garrity G."/>
            <person name="Hugenholtz P."/>
            <person name="Kyrpides N.C."/>
        </authorList>
    </citation>
    <scope>NUCLEOTIDE SEQUENCE [LARGE SCALE GENOMIC DNA]</scope>
    <source>
        <strain evidence="3 4">CV53</strain>
    </source>
</reference>
<feature type="region of interest" description="Disordered" evidence="1">
    <location>
        <begin position="1"/>
        <end position="20"/>
    </location>
</feature>
<keyword evidence="2" id="KW-1133">Transmembrane helix</keyword>
<evidence type="ECO:0000256" key="1">
    <source>
        <dbReference type="SAM" id="MobiDB-lite"/>
    </source>
</evidence>
<dbReference type="EMBL" id="SLVV01000004">
    <property type="protein sequence ID" value="TCN26240.1"/>
    <property type="molecule type" value="Genomic_DNA"/>
</dbReference>
<keyword evidence="2" id="KW-0472">Membrane</keyword>
<evidence type="ECO:0000313" key="3">
    <source>
        <dbReference type="EMBL" id="TCN26240.1"/>
    </source>
</evidence>
<protein>
    <submittedName>
        <fullName evidence="3">Uncharacterized protein</fullName>
    </submittedName>
</protein>
<evidence type="ECO:0000256" key="2">
    <source>
        <dbReference type="SAM" id="Phobius"/>
    </source>
</evidence>
<keyword evidence="2" id="KW-0812">Transmembrane</keyword>
<dbReference type="Proteomes" id="UP000295689">
    <property type="component" value="Unassembled WGS sequence"/>
</dbReference>
<sequence>MSPPMATSLLRTETSSPSNSSIGPYRKIAVIITAYSSFATMNTILVRKEKINDRVNSFNIITH</sequence>
<evidence type="ECO:0000313" key="4">
    <source>
        <dbReference type="Proteomes" id="UP000295689"/>
    </source>
</evidence>
<organism evidence="3 4">
    <name type="scientific">Mesobacillus foraminis</name>
    <dbReference type="NCBI Taxonomy" id="279826"/>
    <lineage>
        <taxon>Bacteria</taxon>
        <taxon>Bacillati</taxon>
        <taxon>Bacillota</taxon>
        <taxon>Bacilli</taxon>
        <taxon>Bacillales</taxon>
        <taxon>Bacillaceae</taxon>
        <taxon>Mesobacillus</taxon>
    </lineage>
</organism>
<proteinExistence type="predicted"/>
<dbReference type="AlphaFoldDB" id="A0A4V2RDV3"/>
<gene>
    <name evidence="3" type="ORF">EV146_104350</name>
</gene>
<accession>A0A4V2RDV3</accession>
<keyword evidence="4" id="KW-1185">Reference proteome</keyword>
<feature type="transmembrane region" description="Helical" evidence="2">
    <location>
        <begin position="28"/>
        <end position="46"/>
    </location>
</feature>
<comment type="caution">
    <text evidence="3">The sequence shown here is derived from an EMBL/GenBank/DDBJ whole genome shotgun (WGS) entry which is preliminary data.</text>
</comment>
<feature type="compositionally biased region" description="Polar residues" evidence="1">
    <location>
        <begin position="9"/>
        <end position="20"/>
    </location>
</feature>